<feature type="transmembrane region" description="Helical" evidence="6">
    <location>
        <begin position="154"/>
        <end position="173"/>
    </location>
</feature>
<dbReference type="InterPro" id="IPR022764">
    <property type="entry name" value="Peptidase_S54_rhomboid_dom"/>
</dbReference>
<dbReference type="OrthoDB" id="9813074at2"/>
<feature type="domain" description="Peptidase S54 rhomboid" evidence="7">
    <location>
        <begin position="92"/>
        <end position="243"/>
    </location>
</feature>
<evidence type="ECO:0000256" key="3">
    <source>
        <dbReference type="ARBA" id="ARBA00022989"/>
    </source>
</evidence>
<accession>A0A1I3C1B6</accession>
<dbReference type="GO" id="GO:0004252">
    <property type="term" value="F:serine-type endopeptidase activity"/>
    <property type="evidence" value="ECO:0007669"/>
    <property type="project" value="InterPro"/>
</dbReference>
<evidence type="ECO:0000256" key="2">
    <source>
        <dbReference type="ARBA" id="ARBA00022692"/>
    </source>
</evidence>
<evidence type="ECO:0000259" key="7">
    <source>
        <dbReference type="Pfam" id="PF01694"/>
    </source>
</evidence>
<dbReference type="PANTHER" id="PTHR43731:SF26">
    <property type="entry name" value="RHOMBOID-LIKE PROTEIN 10, CHLOROPLASTIC"/>
    <property type="match status" value="1"/>
</dbReference>
<feature type="transmembrane region" description="Helical" evidence="6">
    <location>
        <begin position="12"/>
        <end position="32"/>
    </location>
</feature>
<gene>
    <name evidence="8" type="ORF">SAMN05421753_10242</name>
</gene>
<evidence type="ECO:0000256" key="5">
    <source>
        <dbReference type="SAM" id="MobiDB-lite"/>
    </source>
</evidence>
<dbReference type="GO" id="GO:0016020">
    <property type="term" value="C:membrane"/>
    <property type="evidence" value="ECO:0007669"/>
    <property type="project" value="UniProtKB-SubCell"/>
</dbReference>
<evidence type="ECO:0000313" key="8">
    <source>
        <dbReference type="EMBL" id="SFH68334.1"/>
    </source>
</evidence>
<keyword evidence="3 6" id="KW-1133">Transmembrane helix</keyword>
<feature type="transmembrane region" description="Helical" evidence="6">
    <location>
        <begin position="225"/>
        <end position="243"/>
    </location>
</feature>
<dbReference type="InterPro" id="IPR035952">
    <property type="entry name" value="Rhomboid-like_sf"/>
</dbReference>
<name>A0A1I3C1B6_9PLAN</name>
<dbReference type="SUPFAM" id="SSF144091">
    <property type="entry name" value="Rhomboid-like"/>
    <property type="match status" value="1"/>
</dbReference>
<feature type="transmembrane region" description="Helical" evidence="6">
    <location>
        <begin position="91"/>
        <end position="116"/>
    </location>
</feature>
<proteinExistence type="predicted"/>
<evidence type="ECO:0000256" key="6">
    <source>
        <dbReference type="SAM" id="Phobius"/>
    </source>
</evidence>
<dbReference type="Pfam" id="PF01694">
    <property type="entry name" value="Rhomboid"/>
    <property type="match status" value="1"/>
</dbReference>
<comment type="subcellular location">
    <subcellularLocation>
        <location evidence="1">Membrane</location>
        <topology evidence="1">Multi-pass membrane protein</topology>
    </subcellularLocation>
</comment>
<dbReference type="AlphaFoldDB" id="A0A1I3C1B6"/>
<keyword evidence="4 6" id="KW-0472">Membrane</keyword>
<feature type="transmembrane region" description="Helical" evidence="6">
    <location>
        <begin position="128"/>
        <end position="148"/>
    </location>
</feature>
<keyword evidence="2 6" id="KW-0812">Transmembrane</keyword>
<dbReference type="Gene3D" id="1.20.1540.10">
    <property type="entry name" value="Rhomboid-like"/>
    <property type="match status" value="1"/>
</dbReference>
<feature type="transmembrane region" description="Helical" evidence="6">
    <location>
        <begin position="185"/>
        <end position="205"/>
    </location>
</feature>
<keyword evidence="9" id="KW-1185">Reference proteome</keyword>
<evidence type="ECO:0000313" key="9">
    <source>
        <dbReference type="Proteomes" id="UP000199518"/>
    </source>
</evidence>
<sequence length="271" mass="29578">MFPIRDNIPSRTTPFVNFAVIALCSLVFFFQLQEQPGEPSLVERYGLIPVRVLHPDSPVEITVEAQEVRTSEGTQMVLKKRPAAPSAVSPLLTFVTCIFLHGSWMHIVGNMWFLFIFGDNIEDRFGHFGYALFYLLCGATASGVHYLHDMNSTLPTIGASGAIAGVMGAYLVWYPRAQVQTLIPLGAIAQMIVVPAPIFLGLWFLMQLFSGIGFAGGTESTGVAWWAHIGGFAAGAMIAAVLGQTPAVRPSNLERRPGPNHFGLYSVPRRQ</sequence>
<dbReference type="PANTHER" id="PTHR43731">
    <property type="entry name" value="RHOMBOID PROTEASE"/>
    <property type="match status" value="1"/>
</dbReference>
<protein>
    <recommendedName>
        <fullName evidence="7">Peptidase S54 rhomboid domain-containing protein</fullName>
    </recommendedName>
</protein>
<dbReference type="RefSeq" id="WP_092047748.1">
    <property type="nucleotide sequence ID" value="NZ_FOQD01000002.1"/>
</dbReference>
<dbReference type="InterPro" id="IPR050925">
    <property type="entry name" value="Rhomboid_protease_S54"/>
</dbReference>
<evidence type="ECO:0000256" key="1">
    <source>
        <dbReference type="ARBA" id="ARBA00004141"/>
    </source>
</evidence>
<reference evidence="9" key="1">
    <citation type="submission" date="2016-10" db="EMBL/GenBank/DDBJ databases">
        <authorList>
            <person name="Varghese N."/>
            <person name="Submissions S."/>
        </authorList>
    </citation>
    <scope>NUCLEOTIDE SEQUENCE [LARGE SCALE GENOMIC DNA]</scope>
    <source>
        <strain evidence="9">DSM 26348</strain>
    </source>
</reference>
<evidence type="ECO:0000256" key="4">
    <source>
        <dbReference type="ARBA" id="ARBA00023136"/>
    </source>
</evidence>
<organism evidence="8 9">
    <name type="scientific">Planctomicrobium piriforme</name>
    <dbReference type="NCBI Taxonomy" id="1576369"/>
    <lineage>
        <taxon>Bacteria</taxon>
        <taxon>Pseudomonadati</taxon>
        <taxon>Planctomycetota</taxon>
        <taxon>Planctomycetia</taxon>
        <taxon>Planctomycetales</taxon>
        <taxon>Planctomycetaceae</taxon>
        <taxon>Planctomicrobium</taxon>
    </lineage>
</organism>
<feature type="region of interest" description="Disordered" evidence="5">
    <location>
        <begin position="252"/>
        <end position="271"/>
    </location>
</feature>
<dbReference type="Proteomes" id="UP000199518">
    <property type="component" value="Unassembled WGS sequence"/>
</dbReference>
<dbReference type="STRING" id="1576369.SAMN05421753_10242"/>
<dbReference type="EMBL" id="FOQD01000002">
    <property type="protein sequence ID" value="SFH68334.1"/>
    <property type="molecule type" value="Genomic_DNA"/>
</dbReference>